<proteinExistence type="inferred from homology"/>
<protein>
    <submittedName>
        <fullName evidence="3">Cytochrome P450</fullName>
    </submittedName>
</protein>
<dbReference type="PROSITE" id="PS00086">
    <property type="entry name" value="CYTOCHROME_P450"/>
    <property type="match status" value="1"/>
</dbReference>
<keyword evidence="2" id="KW-0560">Oxidoreductase</keyword>
<keyword evidence="2" id="KW-0479">Metal-binding</keyword>
<dbReference type="SUPFAM" id="SSF48264">
    <property type="entry name" value="Cytochrome P450"/>
    <property type="match status" value="1"/>
</dbReference>
<sequence length="428" mass="46524">MAPAEPTTTTRTCAARTDCPAVTPGAITAHGAGEPGPLYAHLRRDHPVFHDPALDAWVVSRHTDIDTVLRDADGTFSTALGYLPLQRLCPQAQAELERSAAVPVLSSLDPPHHARFRRQMTAVFPSTDRRVHDVDGLLRDAARHAAERFAARAGHTGDLVDDWARPLATAALGHLAGIPPEDQPALIGRAAALTPLVWGHLDDTGQTSAARALNDLFAYCHALTGQRARTLGDDLVSGWLRHQDADGQRFTTREVASTLMEVLITNAEITPRLLVNILYRLLETGTWQRAHHARWLPDAIEETLRHDPPLTGWLRNTTREVRLSGVRVPAGARLLLLLASAARDEDHPVTAPDTYDPARTDAPPLLAFGAGIHYCPGAPYTRRLAHHALTALADLCPGLALADPHQAHPDTWPLNAALRSPAHLMTTW</sequence>
<dbReference type="PANTHER" id="PTHR46696">
    <property type="entry name" value="P450, PUTATIVE (EUROFUNG)-RELATED"/>
    <property type="match status" value="1"/>
</dbReference>
<gene>
    <name evidence="3" type="ORF">M4438_01020</name>
</gene>
<dbReference type="InterPro" id="IPR017972">
    <property type="entry name" value="Cyt_P450_CS"/>
</dbReference>
<keyword evidence="2" id="KW-0503">Monooxygenase</keyword>
<name>A0ABT0NKZ0_9ACTN</name>
<dbReference type="InterPro" id="IPR036396">
    <property type="entry name" value="Cyt_P450_sf"/>
</dbReference>
<dbReference type="Proteomes" id="UP001202052">
    <property type="component" value="Unassembled WGS sequence"/>
</dbReference>
<dbReference type="Gene3D" id="1.10.630.10">
    <property type="entry name" value="Cytochrome P450"/>
    <property type="match status" value="1"/>
</dbReference>
<keyword evidence="2" id="KW-0408">Iron</keyword>
<organism evidence="3 4">
    <name type="scientific">Streptomyces lavenduligriseus</name>
    <dbReference type="NCBI Taxonomy" id="67315"/>
    <lineage>
        <taxon>Bacteria</taxon>
        <taxon>Bacillati</taxon>
        <taxon>Actinomycetota</taxon>
        <taxon>Actinomycetes</taxon>
        <taxon>Kitasatosporales</taxon>
        <taxon>Streptomycetaceae</taxon>
        <taxon>Streptomyces</taxon>
    </lineage>
</organism>
<keyword evidence="4" id="KW-1185">Reference proteome</keyword>
<evidence type="ECO:0000256" key="2">
    <source>
        <dbReference type="RuleBase" id="RU000461"/>
    </source>
</evidence>
<comment type="caution">
    <text evidence="3">The sequence shown here is derived from an EMBL/GenBank/DDBJ whole genome shotgun (WGS) entry which is preliminary data.</text>
</comment>
<dbReference type="EMBL" id="JAMCCK010000003">
    <property type="protein sequence ID" value="MCL3992129.1"/>
    <property type="molecule type" value="Genomic_DNA"/>
</dbReference>
<comment type="similarity">
    <text evidence="1 2">Belongs to the cytochrome P450 family.</text>
</comment>
<evidence type="ECO:0000313" key="4">
    <source>
        <dbReference type="Proteomes" id="UP001202052"/>
    </source>
</evidence>
<reference evidence="3 4" key="1">
    <citation type="submission" date="2022-05" db="EMBL/GenBank/DDBJ databases">
        <title>Genome Resource of Streptomyces lavenduligriseus GA1-1, a Strain with Broad-Spectrum Antifungal Activity against Phytopathogenic Fungi.</title>
        <authorList>
            <person name="Qi D."/>
        </authorList>
    </citation>
    <scope>NUCLEOTIDE SEQUENCE [LARGE SCALE GENOMIC DNA]</scope>
    <source>
        <strain evidence="3 4">GA1-1</strain>
    </source>
</reference>
<dbReference type="InterPro" id="IPR001128">
    <property type="entry name" value="Cyt_P450"/>
</dbReference>
<dbReference type="RefSeq" id="WP_249456753.1">
    <property type="nucleotide sequence ID" value="NZ_JAMCCK010000003.1"/>
</dbReference>
<evidence type="ECO:0000313" key="3">
    <source>
        <dbReference type="EMBL" id="MCL3992129.1"/>
    </source>
</evidence>
<evidence type="ECO:0000256" key="1">
    <source>
        <dbReference type="ARBA" id="ARBA00010617"/>
    </source>
</evidence>
<accession>A0ABT0NKZ0</accession>
<keyword evidence="2" id="KW-0349">Heme</keyword>
<dbReference type="InterPro" id="IPR002397">
    <property type="entry name" value="Cyt_P450_B"/>
</dbReference>
<dbReference type="PRINTS" id="PR00359">
    <property type="entry name" value="BP450"/>
</dbReference>
<dbReference type="PANTHER" id="PTHR46696:SF1">
    <property type="entry name" value="CYTOCHROME P450 YJIB-RELATED"/>
    <property type="match status" value="1"/>
</dbReference>
<dbReference type="Pfam" id="PF00067">
    <property type="entry name" value="p450"/>
    <property type="match status" value="1"/>
</dbReference>